<dbReference type="EMBL" id="CP125669">
    <property type="protein sequence ID" value="WHP06959.1"/>
    <property type="molecule type" value="Genomic_DNA"/>
</dbReference>
<sequence length="197" mass="22580">MIDIQKEREAFEAIPENIRLLRGAKFQDCKYVALSLFDDSSRECATQLNYGWKIWQASALRAEAKLDGCVVVPKSEYAELNSDKEHFSNACIDWTDRAYKQRAKVEHIKNEVERFKQSGTHLDLSNFLDNLIEFATFKHDDELKDFVLIKLNEKCVYAIEQEVEQQVEASGITADVFRLDGEKILNALLEAARGGNE</sequence>
<name>A0ABY8S952_9GAMM</name>
<dbReference type="Proteomes" id="UP001229836">
    <property type="component" value="Chromosome"/>
</dbReference>
<keyword evidence="2" id="KW-1185">Reference proteome</keyword>
<evidence type="ECO:0008006" key="3">
    <source>
        <dbReference type="Google" id="ProtNLM"/>
    </source>
</evidence>
<protein>
    <recommendedName>
        <fullName evidence="3">DUF4303 domain-containing protein</fullName>
    </recommendedName>
</protein>
<reference evidence="1 2" key="1">
    <citation type="submission" date="2023-05" db="EMBL/GenBank/DDBJ databases">
        <title>The complete genome of Acinetobacter sp. nov KCTC 92772.</title>
        <authorList>
            <person name="Zhou G."/>
        </authorList>
    </citation>
    <scope>NUCLEOTIDE SEQUENCE [LARGE SCALE GENOMIC DNA]</scope>
    <source>
        <strain evidence="1 2">KCTC 92772</strain>
    </source>
</reference>
<organism evidence="1 2">
    <name type="scientific">Acinetobacter corruptisaponis</name>
    <dbReference type="NCBI Taxonomy" id="3045147"/>
    <lineage>
        <taxon>Bacteria</taxon>
        <taxon>Pseudomonadati</taxon>
        <taxon>Pseudomonadota</taxon>
        <taxon>Gammaproteobacteria</taxon>
        <taxon>Moraxellales</taxon>
        <taxon>Moraxellaceae</taxon>
        <taxon>Acinetobacter</taxon>
    </lineage>
</organism>
<proteinExistence type="predicted"/>
<accession>A0ABY8S952</accession>
<evidence type="ECO:0000313" key="2">
    <source>
        <dbReference type="Proteomes" id="UP001229836"/>
    </source>
</evidence>
<dbReference type="RefSeq" id="WP_283268581.1">
    <property type="nucleotide sequence ID" value="NZ_CP125669.1"/>
</dbReference>
<gene>
    <name evidence="1" type="ORF">QLH32_05695</name>
</gene>
<evidence type="ECO:0000313" key="1">
    <source>
        <dbReference type="EMBL" id="WHP06959.1"/>
    </source>
</evidence>